<dbReference type="CDD" id="cd19092">
    <property type="entry name" value="AKR_BsYcsN_EcYdhF-like"/>
    <property type="match status" value="1"/>
</dbReference>
<dbReference type="InterPro" id="IPR050523">
    <property type="entry name" value="AKR_Detox_Biosynth"/>
</dbReference>
<dbReference type="PANTHER" id="PTHR43364">
    <property type="entry name" value="NADH-SPECIFIC METHYLGLYOXAL REDUCTASE-RELATED"/>
    <property type="match status" value="1"/>
</dbReference>
<sequence length="296" mass="33169">MSVHKLQLSPFIAGFWRLCDWQHTPQQTLALIEHYLSLGVTSMDHADIYGEHRCEALFGKALALKPSLRQQMQLVSKCGIKPAFASTPERYVNHYDTSYNHIIASAEQSLRALQTDYLDLLLIHRPDPLMNADEVASAFEQLYQTGKVRHFGVSNFTPSQFELLQSRLDRPLATNQLEISPMQLSALHDGSLDQCQQFRCAPMAWSCLGGGEIFTDTSAKAKRLRATLNKIAAQHNTDDISQIIYAWVLALPSRPKPIIGSGDLARITSAVASQHINLDRQQWFSIWQASSGHCVP</sequence>
<evidence type="ECO:0000256" key="1">
    <source>
        <dbReference type="ARBA" id="ARBA00022857"/>
    </source>
</evidence>
<dbReference type="GO" id="GO:0005829">
    <property type="term" value="C:cytosol"/>
    <property type="evidence" value="ECO:0007669"/>
    <property type="project" value="TreeGrafter"/>
</dbReference>
<dbReference type="FunFam" id="3.20.20.100:FF:000008">
    <property type="entry name" value="Aldo/keto reductase family oxidoreductase"/>
    <property type="match status" value="1"/>
</dbReference>
<dbReference type="OrthoDB" id="9768793at2"/>
<dbReference type="GO" id="GO:0016491">
    <property type="term" value="F:oxidoreductase activity"/>
    <property type="evidence" value="ECO:0007669"/>
    <property type="project" value="UniProtKB-KW"/>
</dbReference>
<dbReference type="Gene3D" id="3.20.20.100">
    <property type="entry name" value="NADP-dependent oxidoreductase domain"/>
    <property type="match status" value="1"/>
</dbReference>
<comment type="caution">
    <text evidence="5">The sequence shown here is derived from an EMBL/GenBank/DDBJ whole genome shotgun (WGS) entry which is preliminary data.</text>
</comment>
<name>A0A1E5IRP1_SHECO</name>
<evidence type="ECO:0000256" key="2">
    <source>
        <dbReference type="ARBA" id="ARBA00023002"/>
    </source>
</evidence>
<dbReference type="STRING" id="23.BEL05_13295"/>
<dbReference type="EMBL" id="MCBT01000043">
    <property type="protein sequence ID" value="OEG73242.1"/>
    <property type="molecule type" value="Genomic_DNA"/>
</dbReference>
<dbReference type="AlphaFoldDB" id="A0A1E5IRP1"/>
<evidence type="ECO:0000259" key="4">
    <source>
        <dbReference type="Pfam" id="PF00248"/>
    </source>
</evidence>
<dbReference type="PANTHER" id="PTHR43364:SF1">
    <property type="entry name" value="OXIDOREDUCTASE YDHF"/>
    <property type="match status" value="1"/>
</dbReference>
<keyword evidence="2" id="KW-0560">Oxidoreductase</keyword>
<dbReference type="PRINTS" id="PR00069">
    <property type="entry name" value="ALDKETRDTASE"/>
</dbReference>
<evidence type="ECO:0000313" key="6">
    <source>
        <dbReference type="Proteomes" id="UP000095230"/>
    </source>
</evidence>
<reference evidence="5 6" key="1">
    <citation type="submission" date="2016-07" db="EMBL/GenBank/DDBJ databases">
        <title>Whole-genome of two Shewanella species isolated from a digestive organ of sea cucumber Apostichopus japonicus Selenka 1867.</title>
        <authorList>
            <person name="Hong H.-H."/>
            <person name="Choi H."/>
            <person name="Cheon S."/>
            <person name="Oh J.-S."/>
            <person name="Lee H.-G."/>
            <person name="Park C."/>
        </authorList>
    </citation>
    <scope>NUCLEOTIDE SEQUENCE [LARGE SCALE GENOMIC DNA]</scope>
    <source>
        <strain evidence="5 6">CSB03KR</strain>
    </source>
</reference>
<feature type="domain" description="NADP-dependent oxidoreductase" evidence="4">
    <location>
        <begin position="13"/>
        <end position="286"/>
    </location>
</feature>
<accession>A0A1E5IRP1</accession>
<dbReference type="InterPro" id="IPR023210">
    <property type="entry name" value="NADP_OxRdtase_dom"/>
</dbReference>
<dbReference type="RefSeq" id="WP_069671452.1">
    <property type="nucleotide sequence ID" value="NZ_MCBT01000043.1"/>
</dbReference>
<proteinExistence type="inferred from homology"/>
<dbReference type="Proteomes" id="UP000095230">
    <property type="component" value="Unassembled WGS sequence"/>
</dbReference>
<dbReference type="SUPFAM" id="SSF51430">
    <property type="entry name" value="NAD(P)-linked oxidoreductase"/>
    <property type="match status" value="1"/>
</dbReference>
<dbReference type="Pfam" id="PF00248">
    <property type="entry name" value="Aldo_ket_red"/>
    <property type="match status" value="1"/>
</dbReference>
<keyword evidence="1" id="KW-0521">NADP</keyword>
<protein>
    <submittedName>
        <fullName evidence="5">Oxidoreductase</fullName>
    </submittedName>
</protein>
<organism evidence="5 6">
    <name type="scientific">Shewanella colwelliana</name>
    <name type="common">Alteromonas colwelliana</name>
    <dbReference type="NCBI Taxonomy" id="23"/>
    <lineage>
        <taxon>Bacteria</taxon>
        <taxon>Pseudomonadati</taxon>
        <taxon>Pseudomonadota</taxon>
        <taxon>Gammaproteobacteria</taxon>
        <taxon>Alteromonadales</taxon>
        <taxon>Shewanellaceae</taxon>
        <taxon>Shewanella</taxon>
    </lineage>
</organism>
<gene>
    <name evidence="5" type="ORF">BEL05_13295</name>
</gene>
<dbReference type="InterPro" id="IPR020471">
    <property type="entry name" value="AKR"/>
</dbReference>
<dbReference type="InterPro" id="IPR036812">
    <property type="entry name" value="NAD(P)_OxRdtase_dom_sf"/>
</dbReference>
<evidence type="ECO:0000313" key="5">
    <source>
        <dbReference type="EMBL" id="OEG73242.1"/>
    </source>
</evidence>
<comment type="similarity">
    <text evidence="3">Belongs to the aldo/keto reductase family. Aldo/keto reductase 2 subfamily.</text>
</comment>
<evidence type="ECO:0000256" key="3">
    <source>
        <dbReference type="ARBA" id="ARBA00038157"/>
    </source>
</evidence>